<dbReference type="PANTHER" id="PTHR30111:SF1">
    <property type="entry name" value="33 KDA CHAPERONIN"/>
    <property type="match status" value="1"/>
</dbReference>
<dbReference type="NCBIfam" id="NF001033">
    <property type="entry name" value="PRK00114.1"/>
    <property type="match status" value="1"/>
</dbReference>
<dbReference type="SUPFAM" id="SSF118352">
    <property type="entry name" value="HSP33 redox switch-like"/>
    <property type="match status" value="1"/>
</dbReference>
<evidence type="ECO:0000256" key="4">
    <source>
        <dbReference type="ARBA" id="ARBA00023186"/>
    </source>
</evidence>
<accession>A0A7S1GH47</accession>
<dbReference type="GO" id="GO:0044183">
    <property type="term" value="F:protein folding chaperone"/>
    <property type="evidence" value="ECO:0007669"/>
    <property type="project" value="TreeGrafter"/>
</dbReference>
<reference evidence="6" key="1">
    <citation type="submission" date="2021-01" db="EMBL/GenBank/DDBJ databases">
        <authorList>
            <person name="Corre E."/>
            <person name="Pelletier E."/>
            <person name="Niang G."/>
            <person name="Scheremetjew M."/>
            <person name="Finn R."/>
            <person name="Kale V."/>
            <person name="Holt S."/>
            <person name="Cochrane G."/>
            <person name="Meng A."/>
            <person name="Brown T."/>
            <person name="Cohen L."/>
        </authorList>
    </citation>
    <scope>NUCLEOTIDE SEQUENCE</scope>
    <source>
        <strain evidence="6">CCMP2329</strain>
    </source>
</reference>
<protein>
    <recommendedName>
        <fullName evidence="7">33 kDa chaperonin</fullName>
    </recommendedName>
</protein>
<dbReference type="InterPro" id="IPR016153">
    <property type="entry name" value="Heat_shock_Hsp33_N"/>
</dbReference>
<evidence type="ECO:0000256" key="2">
    <source>
        <dbReference type="ARBA" id="ARBA00022833"/>
    </source>
</evidence>
<keyword evidence="2" id="KW-0862">Zinc</keyword>
<dbReference type="InterPro" id="IPR000397">
    <property type="entry name" value="Heat_shock_Hsp33"/>
</dbReference>
<name>A0A7S1GH47_9CHLO</name>
<dbReference type="Gene3D" id="3.90.1280.10">
    <property type="entry name" value="HSP33 redox switch-like"/>
    <property type="match status" value="1"/>
</dbReference>
<keyword evidence="3" id="KW-1015">Disulfide bond</keyword>
<dbReference type="CDD" id="cd00498">
    <property type="entry name" value="Hsp33"/>
    <property type="match status" value="1"/>
</dbReference>
<proteinExistence type="inferred from homology"/>
<dbReference type="GO" id="GO:0042026">
    <property type="term" value="P:protein refolding"/>
    <property type="evidence" value="ECO:0007669"/>
    <property type="project" value="TreeGrafter"/>
</dbReference>
<evidence type="ECO:0008006" key="7">
    <source>
        <dbReference type="Google" id="ProtNLM"/>
    </source>
</evidence>
<dbReference type="EMBL" id="HBFV01000281">
    <property type="protein sequence ID" value="CAD8927824.1"/>
    <property type="molecule type" value="Transcribed_RNA"/>
</dbReference>
<evidence type="ECO:0000256" key="5">
    <source>
        <dbReference type="ARBA" id="ARBA00023284"/>
    </source>
</evidence>
<dbReference type="PIRSF" id="PIRSF005261">
    <property type="entry name" value="Heat_shock_Hsp33"/>
    <property type="match status" value="1"/>
</dbReference>
<dbReference type="Gene3D" id="3.55.30.10">
    <property type="entry name" value="Hsp33 domain"/>
    <property type="match status" value="1"/>
</dbReference>
<dbReference type="GO" id="GO:0005737">
    <property type="term" value="C:cytoplasm"/>
    <property type="evidence" value="ECO:0007669"/>
    <property type="project" value="InterPro"/>
</dbReference>
<dbReference type="GO" id="GO:0051082">
    <property type="term" value="F:unfolded protein binding"/>
    <property type="evidence" value="ECO:0007669"/>
    <property type="project" value="InterPro"/>
</dbReference>
<keyword evidence="4" id="KW-0143">Chaperone</keyword>
<sequence length="348" mass="37366">MTALGRTARHVSAFQAVVPSRCMYPCRTDIIRRKGLFRCYSMAPGGSRTDEVLRTLSENGQVSIIVVDGTRLVQEACTRHNTAPTASAALGRAILGTLMMSCFRGEGEKTQVTFKGDGPFGMIQVVSESSGQVKGLIGNPEVNFPLRDSDNKLDVSQGVGRGVLSVVRSLPFTDKGWQAPYTGMVPITTGEIAEDLATYLADSEQVQSALGLGVSVGRDLQIDAAGGFLVQVLPFAEEETIAQLELNISKAGSMSKMLKDGLNPKQITDILLEGLGSGGDGFSLQPTYGPCEPESLKSRMASAVAALGEKEVKDIIEEQGHVEVTCEFCKQTYQFTEEQIMEVLQDSE</sequence>
<keyword evidence="1" id="KW-0963">Cytoplasm</keyword>
<dbReference type="InterPro" id="IPR016154">
    <property type="entry name" value="Heat_shock_Hsp33_C"/>
</dbReference>
<gene>
    <name evidence="6" type="ORF">POKL1161_LOCUS177</name>
</gene>
<dbReference type="SUPFAM" id="SSF64397">
    <property type="entry name" value="Hsp33 domain"/>
    <property type="match status" value="1"/>
</dbReference>
<evidence type="ECO:0000256" key="1">
    <source>
        <dbReference type="ARBA" id="ARBA00022490"/>
    </source>
</evidence>
<dbReference type="Pfam" id="PF01430">
    <property type="entry name" value="HSP33"/>
    <property type="match status" value="1"/>
</dbReference>
<dbReference type="AlphaFoldDB" id="A0A7S1GH47"/>
<evidence type="ECO:0000256" key="3">
    <source>
        <dbReference type="ARBA" id="ARBA00023157"/>
    </source>
</evidence>
<dbReference type="HAMAP" id="MF_00117">
    <property type="entry name" value="HslO"/>
    <property type="match status" value="1"/>
</dbReference>
<dbReference type="PANTHER" id="PTHR30111">
    <property type="entry name" value="33 KDA CHAPERONIN"/>
    <property type="match status" value="1"/>
</dbReference>
<organism evidence="6">
    <name type="scientific">Picochlorum oklahomense</name>
    <dbReference type="NCBI Taxonomy" id="249345"/>
    <lineage>
        <taxon>Eukaryota</taxon>
        <taxon>Viridiplantae</taxon>
        <taxon>Chlorophyta</taxon>
        <taxon>core chlorophytes</taxon>
        <taxon>Trebouxiophyceae</taxon>
        <taxon>Trebouxiophyceae incertae sedis</taxon>
        <taxon>Picochlorum</taxon>
    </lineage>
</organism>
<keyword evidence="5" id="KW-0676">Redox-active center</keyword>
<evidence type="ECO:0000313" key="6">
    <source>
        <dbReference type="EMBL" id="CAD8927824.1"/>
    </source>
</evidence>